<proteinExistence type="predicted"/>
<evidence type="ECO:0000313" key="3">
    <source>
        <dbReference type="Proteomes" id="UP001367771"/>
    </source>
</evidence>
<reference evidence="2 3" key="1">
    <citation type="journal article" date="2013" name="Int. J. Syst. Evol. Microbiol.">
        <title>Sphingomonas kyungheensis sp. nov., a bacterium with ginsenoside-converting activity isolated from soil of a ginseng field.</title>
        <authorList>
            <person name="Son H.M."/>
            <person name="Yang J.E."/>
            <person name="Park Y."/>
            <person name="Han C.K."/>
            <person name="Kim S.G."/>
            <person name="Kook M."/>
            <person name="Yi T.H."/>
        </authorList>
    </citation>
    <scope>NUCLEOTIDE SEQUENCE [LARGE SCALE GENOMIC DNA]</scope>
    <source>
        <strain evidence="2 3">LMG 26582</strain>
    </source>
</reference>
<dbReference type="Proteomes" id="UP001367771">
    <property type="component" value="Unassembled WGS sequence"/>
</dbReference>
<feature type="non-terminal residue" evidence="2">
    <location>
        <position position="202"/>
    </location>
</feature>
<gene>
    <name evidence="2" type="ORF">V8201_15415</name>
</gene>
<dbReference type="RefSeq" id="WP_336545842.1">
    <property type="nucleotide sequence ID" value="NZ_JBBBDM010000010.1"/>
</dbReference>
<keyword evidence="3" id="KW-1185">Reference proteome</keyword>
<evidence type="ECO:0000313" key="2">
    <source>
        <dbReference type="EMBL" id="MEI5688480.1"/>
    </source>
</evidence>
<dbReference type="Pfam" id="PF13148">
    <property type="entry name" value="DUF3987"/>
    <property type="match status" value="1"/>
</dbReference>
<name>A0ABU8H697_9SPHN</name>
<evidence type="ECO:0000256" key="1">
    <source>
        <dbReference type="SAM" id="MobiDB-lite"/>
    </source>
</evidence>
<sequence>MIAETGTQQLTQLQPPVRIDPDAVWPDPSPLPAALLPVDGFMSDMLPTDLRRWVVDIAERMNVPIDFVAVPAIIAAASLIGRRVGIRPQVHTDWTEAANLWGAITGPPGTLKSPAVREAFMALHMLEKRAAKRNEAAMDEHRPRQQLYELEKKEGTRVAGKLLQDTEAPEIGRLNALDVTPVFHPAATRDRRVLSRMSAGEA</sequence>
<dbReference type="EMBL" id="JBBBDM010000010">
    <property type="protein sequence ID" value="MEI5688480.1"/>
    <property type="molecule type" value="Genomic_DNA"/>
</dbReference>
<organism evidence="2 3">
    <name type="scientific">Sphingomonas kyungheensis</name>
    <dbReference type="NCBI Taxonomy" id="1069987"/>
    <lineage>
        <taxon>Bacteria</taxon>
        <taxon>Pseudomonadati</taxon>
        <taxon>Pseudomonadota</taxon>
        <taxon>Alphaproteobacteria</taxon>
        <taxon>Sphingomonadales</taxon>
        <taxon>Sphingomonadaceae</taxon>
        <taxon>Sphingomonas</taxon>
    </lineage>
</organism>
<protein>
    <submittedName>
        <fullName evidence="2">DUF3987 domain-containing protein</fullName>
    </submittedName>
</protein>
<dbReference type="InterPro" id="IPR025048">
    <property type="entry name" value="DUF3987"/>
</dbReference>
<feature type="region of interest" description="Disordered" evidence="1">
    <location>
        <begin position="1"/>
        <end position="21"/>
    </location>
</feature>
<accession>A0ABU8H697</accession>
<feature type="compositionally biased region" description="Low complexity" evidence="1">
    <location>
        <begin position="7"/>
        <end position="16"/>
    </location>
</feature>
<comment type="caution">
    <text evidence="2">The sequence shown here is derived from an EMBL/GenBank/DDBJ whole genome shotgun (WGS) entry which is preliminary data.</text>
</comment>